<comment type="similarity">
    <text evidence="5">Belongs to the metallo-dependent hydrolases superfamily. Phosphotriesterase family.</text>
</comment>
<dbReference type="SUPFAM" id="SSF51556">
    <property type="entry name" value="Metallo-dependent hydrolases"/>
    <property type="match status" value="1"/>
</dbReference>
<evidence type="ECO:0000256" key="2">
    <source>
        <dbReference type="ARBA" id="ARBA00022801"/>
    </source>
</evidence>
<dbReference type="PANTHER" id="PTHR10819:SF3">
    <property type="entry name" value="PHOSPHOTRIESTERASE-RELATED PROTEIN"/>
    <property type="match status" value="1"/>
</dbReference>
<gene>
    <name evidence="6" type="ORF">SCHIN_v1c08130</name>
</gene>
<dbReference type="RefSeq" id="WP_166508380.1">
    <property type="nucleotide sequence ID" value="NZ_CP043026.1"/>
</dbReference>
<dbReference type="AlphaFoldDB" id="A0A5B9Y4B0"/>
<dbReference type="Proteomes" id="UP000323144">
    <property type="component" value="Chromosome"/>
</dbReference>
<dbReference type="PANTHER" id="PTHR10819">
    <property type="entry name" value="PHOSPHOTRIESTERASE-RELATED"/>
    <property type="match status" value="1"/>
</dbReference>
<evidence type="ECO:0000256" key="3">
    <source>
        <dbReference type="PIRSR" id="PIRSR601559-50"/>
    </source>
</evidence>
<evidence type="ECO:0000313" key="6">
    <source>
        <dbReference type="EMBL" id="QEH62008.1"/>
    </source>
</evidence>
<dbReference type="EMBL" id="CP043026">
    <property type="protein sequence ID" value="QEH62008.1"/>
    <property type="molecule type" value="Genomic_DNA"/>
</dbReference>
<dbReference type="GO" id="GO:0016787">
    <property type="term" value="F:hydrolase activity"/>
    <property type="evidence" value="ECO:0007669"/>
    <property type="project" value="UniProtKB-KW"/>
</dbReference>
<feature type="binding site" evidence="4">
    <location>
        <position position="187"/>
    </location>
    <ligand>
        <name>Zn(2+)</name>
        <dbReference type="ChEBI" id="CHEBI:29105"/>
        <label>2</label>
    </ligand>
</feature>
<keyword evidence="2" id="KW-0378">Hydrolase</keyword>
<dbReference type="GO" id="GO:0008270">
    <property type="term" value="F:zinc ion binding"/>
    <property type="evidence" value="ECO:0007669"/>
    <property type="project" value="InterPro"/>
</dbReference>
<protein>
    <recommendedName>
        <fullName evidence="8">Phosphotriesterase-related protein</fullName>
    </recommendedName>
</protein>
<reference evidence="6 7" key="1">
    <citation type="submission" date="2019-08" db="EMBL/GenBank/DDBJ databases">
        <title>Complete genome sequence of Spiroplasma chinense CCH (DSM 19755).</title>
        <authorList>
            <person name="Shen H.-Y."/>
            <person name="Lin Y.-C."/>
            <person name="Chou L."/>
            <person name="Kuo C.-H."/>
        </authorList>
    </citation>
    <scope>NUCLEOTIDE SEQUENCE [LARGE SCALE GENOMIC DNA]</scope>
    <source>
        <strain evidence="6 7">CCH</strain>
    </source>
</reference>
<proteinExistence type="inferred from homology"/>
<evidence type="ECO:0000313" key="7">
    <source>
        <dbReference type="Proteomes" id="UP000323144"/>
    </source>
</evidence>
<dbReference type="Pfam" id="PF02126">
    <property type="entry name" value="PTE"/>
    <property type="match status" value="1"/>
</dbReference>
<organism evidence="6 7">
    <name type="scientific">Spiroplasma chinense</name>
    <dbReference type="NCBI Taxonomy" id="216932"/>
    <lineage>
        <taxon>Bacteria</taxon>
        <taxon>Bacillati</taxon>
        <taxon>Mycoplasmatota</taxon>
        <taxon>Mollicutes</taxon>
        <taxon>Entomoplasmatales</taxon>
        <taxon>Spiroplasmataceae</taxon>
        <taxon>Spiroplasma</taxon>
    </lineage>
</organism>
<feature type="binding site" evidence="4">
    <location>
        <position position="28"/>
    </location>
    <ligand>
        <name>Zn(2+)</name>
        <dbReference type="ChEBI" id="CHEBI:29105"/>
        <label>1</label>
    </ligand>
</feature>
<feature type="binding site" description="via carbamate group" evidence="4">
    <location>
        <position position="154"/>
    </location>
    <ligand>
        <name>Zn(2+)</name>
        <dbReference type="ChEBI" id="CHEBI:29105"/>
        <label>1</label>
    </ligand>
</feature>
<dbReference type="InterPro" id="IPR032466">
    <property type="entry name" value="Metal_Hydrolase"/>
</dbReference>
<sequence>MNDKKEFVRTVLGDIDPKEMGVVDCHDHLIKNGGPEVEEHIDFLMIDINAAKKELQNYLDAGGKTMVTMDPPNVGRDVNRMLEIANDFKGKAHLIMSTGFHKAKFYDKHCSWLKTVEEDKIVAMMVAEIEEGMDKHSYNGPVVERVSAKAGIIKVGTGYASIDPLEQKSLRIAAKTNLATGVPILIHTQLGTMGLEVVDILLKLGVSPKKIILSHLNKNPDKYYYEKICEKGVFIAFDGPDRVKYYPDSTLAENMKYLIDKGYQKQLLLAMDAGRFYYQTAYSETKGHISFGIAYMLTHFVPLLKQIGVSQDAIDDILINNPQVALAFDNSKRG</sequence>
<dbReference type="PIRSF" id="PIRSF016839">
    <property type="entry name" value="PhP"/>
    <property type="match status" value="1"/>
</dbReference>
<accession>A0A5B9Y4B0</accession>
<evidence type="ECO:0000256" key="5">
    <source>
        <dbReference type="PROSITE-ProRule" id="PRU00679"/>
    </source>
</evidence>
<dbReference type="Gene3D" id="3.20.20.140">
    <property type="entry name" value="Metal-dependent hydrolases"/>
    <property type="match status" value="1"/>
</dbReference>
<dbReference type="PROSITE" id="PS51347">
    <property type="entry name" value="PHOSPHOTRIESTERASE_2"/>
    <property type="match status" value="1"/>
</dbReference>
<evidence type="ECO:0000256" key="4">
    <source>
        <dbReference type="PIRSR" id="PIRSR601559-51"/>
    </source>
</evidence>
<dbReference type="InterPro" id="IPR001559">
    <property type="entry name" value="Phosphotriesterase"/>
</dbReference>
<keyword evidence="1 4" id="KW-0479">Metal-binding</keyword>
<feature type="binding site" evidence="4">
    <location>
        <position position="26"/>
    </location>
    <ligand>
        <name>Zn(2+)</name>
        <dbReference type="ChEBI" id="CHEBI:29105"/>
        <label>1</label>
    </ligand>
</feature>
<feature type="binding site" evidence="4">
    <location>
        <position position="272"/>
    </location>
    <ligand>
        <name>Zn(2+)</name>
        <dbReference type="ChEBI" id="CHEBI:29105"/>
        <label>1</label>
    </ligand>
</feature>
<feature type="binding site" description="via carbamate group" evidence="4">
    <location>
        <position position="154"/>
    </location>
    <ligand>
        <name>Zn(2+)</name>
        <dbReference type="ChEBI" id="CHEBI:29105"/>
        <label>2</label>
    </ligand>
</feature>
<name>A0A5B9Y4B0_9MOLU</name>
<feature type="modified residue" description="N6-carboxylysine" evidence="3 5">
    <location>
        <position position="154"/>
    </location>
</feature>
<evidence type="ECO:0008006" key="8">
    <source>
        <dbReference type="Google" id="ProtNLM"/>
    </source>
</evidence>
<evidence type="ECO:0000256" key="1">
    <source>
        <dbReference type="ARBA" id="ARBA00022723"/>
    </source>
</evidence>
<feature type="binding site" evidence="4">
    <location>
        <position position="215"/>
    </location>
    <ligand>
        <name>Zn(2+)</name>
        <dbReference type="ChEBI" id="CHEBI:29105"/>
        <label>2</label>
    </ligand>
</feature>
<comment type="cofactor">
    <cofactor evidence="4">
        <name>a divalent metal cation</name>
        <dbReference type="ChEBI" id="CHEBI:60240"/>
    </cofactor>
    <text evidence="4">Binds 2 divalent metal cations per subunit.</text>
</comment>
<dbReference type="KEGG" id="schi:SCHIN_v1c08130"/>
<keyword evidence="7" id="KW-1185">Reference proteome</keyword>